<proteinExistence type="predicted"/>
<gene>
    <name evidence="2" type="ORF">Scep_002290</name>
</gene>
<evidence type="ECO:0000313" key="2">
    <source>
        <dbReference type="EMBL" id="KAK9167099.1"/>
    </source>
</evidence>
<evidence type="ECO:0000313" key="3">
    <source>
        <dbReference type="Proteomes" id="UP001419268"/>
    </source>
</evidence>
<keyword evidence="3" id="KW-1185">Reference proteome</keyword>
<sequence length="111" mass="12259">MTGCEIANRDDKRAKGIPTKFLFLRRFDKHFYLDKTRLPPYLDIKLTAASALAGDRTRDAGGSRQPETTMTDQTGQGDDSNTSGTRYASADDVAGRKYGKSVHVTEKNTGR</sequence>
<dbReference type="EMBL" id="JBBNAG010000001">
    <property type="protein sequence ID" value="KAK9167099.1"/>
    <property type="molecule type" value="Genomic_DNA"/>
</dbReference>
<feature type="compositionally biased region" description="Low complexity" evidence="1">
    <location>
        <begin position="68"/>
        <end position="79"/>
    </location>
</feature>
<feature type="region of interest" description="Disordered" evidence="1">
    <location>
        <begin position="53"/>
        <end position="111"/>
    </location>
</feature>
<dbReference type="AlphaFoldDB" id="A0AAP0LDP5"/>
<name>A0AAP0LDP5_9MAGN</name>
<accession>A0AAP0LDP5</accession>
<organism evidence="2 3">
    <name type="scientific">Stephania cephalantha</name>
    <dbReference type="NCBI Taxonomy" id="152367"/>
    <lineage>
        <taxon>Eukaryota</taxon>
        <taxon>Viridiplantae</taxon>
        <taxon>Streptophyta</taxon>
        <taxon>Embryophyta</taxon>
        <taxon>Tracheophyta</taxon>
        <taxon>Spermatophyta</taxon>
        <taxon>Magnoliopsida</taxon>
        <taxon>Ranunculales</taxon>
        <taxon>Menispermaceae</taxon>
        <taxon>Menispermoideae</taxon>
        <taxon>Cissampelideae</taxon>
        <taxon>Stephania</taxon>
    </lineage>
</organism>
<comment type="caution">
    <text evidence="2">The sequence shown here is derived from an EMBL/GenBank/DDBJ whole genome shotgun (WGS) entry which is preliminary data.</text>
</comment>
<protein>
    <submittedName>
        <fullName evidence="2">Uncharacterized protein</fullName>
    </submittedName>
</protein>
<reference evidence="2 3" key="1">
    <citation type="submission" date="2024-01" db="EMBL/GenBank/DDBJ databases">
        <title>Genome assemblies of Stephania.</title>
        <authorList>
            <person name="Yang L."/>
        </authorList>
    </citation>
    <scope>NUCLEOTIDE SEQUENCE [LARGE SCALE GENOMIC DNA]</scope>
    <source>
        <strain evidence="2">JXDWG</strain>
        <tissue evidence="2">Leaf</tissue>
    </source>
</reference>
<evidence type="ECO:0000256" key="1">
    <source>
        <dbReference type="SAM" id="MobiDB-lite"/>
    </source>
</evidence>
<dbReference type="Proteomes" id="UP001419268">
    <property type="component" value="Unassembled WGS sequence"/>
</dbReference>